<dbReference type="EMBL" id="BSNX01000055">
    <property type="protein sequence ID" value="GLQ74241.1"/>
    <property type="molecule type" value="Genomic_DNA"/>
</dbReference>
<dbReference type="Proteomes" id="UP001156690">
    <property type="component" value="Unassembled WGS sequence"/>
</dbReference>
<reference evidence="2" key="1">
    <citation type="journal article" date="2019" name="Int. J. Syst. Evol. Microbiol.">
        <title>The Global Catalogue of Microorganisms (GCM) 10K type strain sequencing project: providing services to taxonomists for standard genome sequencing and annotation.</title>
        <authorList>
            <consortium name="The Broad Institute Genomics Platform"/>
            <consortium name="The Broad Institute Genome Sequencing Center for Infectious Disease"/>
            <person name="Wu L."/>
            <person name="Ma J."/>
        </authorList>
    </citation>
    <scope>NUCLEOTIDE SEQUENCE [LARGE SCALE GENOMIC DNA]</scope>
    <source>
        <strain evidence="2">NBRC 15640</strain>
    </source>
</reference>
<proteinExistence type="predicted"/>
<evidence type="ECO:0000313" key="2">
    <source>
        <dbReference type="Proteomes" id="UP001156690"/>
    </source>
</evidence>
<dbReference type="Pfam" id="PF06224">
    <property type="entry name" value="AlkZ-like"/>
    <property type="match status" value="1"/>
</dbReference>
<comment type="caution">
    <text evidence="1">The sequence shown here is derived from an EMBL/GenBank/DDBJ whole genome shotgun (WGS) entry which is preliminary data.</text>
</comment>
<organism evidence="1 2">
    <name type="scientific">Vibrio penaeicida</name>
    <dbReference type="NCBI Taxonomy" id="104609"/>
    <lineage>
        <taxon>Bacteria</taxon>
        <taxon>Pseudomonadati</taxon>
        <taxon>Pseudomonadota</taxon>
        <taxon>Gammaproteobacteria</taxon>
        <taxon>Vibrionales</taxon>
        <taxon>Vibrionaceae</taxon>
        <taxon>Vibrio</taxon>
    </lineage>
</organism>
<dbReference type="PANTHER" id="PTHR30528">
    <property type="entry name" value="CYTOPLASMIC PROTEIN"/>
    <property type="match status" value="1"/>
</dbReference>
<gene>
    <name evidence="1" type="ORF">GCM10007932_36020</name>
</gene>
<name>A0AAV5NU37_9VIBR</name>
<accession>A0AAV5NU37</accession>
<dbReference type="PANTHER" id="PTHR30528:SF0">
    <property type="entry name" value="CYTOPLASMIC PROTEIN"/>
    <property type="match status" value="1"/>
</dbReference>
<evidence type="ECO:0000313" key="1">
    <source>
        <dbReference type="EMBL" id="GLQ74241.1"/>
    </source>
</evidence>
<sequence length="386" mass="44491">MRYMISLTQSQAQKLALLSQGLPPKSPQSHSTSHTLKVIEQLGYIQIDTISVVQRAHHHVLWSRNPNYQPDHLEKLVAENKVQEYWSHAASFLPMKNFRYTLPRKLAIKSGQQGHWYKKDTKLMNHVIKRIEEEGPLLAKDFDSKGTKINGWGAKPAKRALEYLFMQGDLMIPERRGFQKVYDLTERVLTPEIDTSVPTSQEHAHFLVLCYLKAHGLGTISEMIYLLKDVKANVTQALRDLCDEGTIVELEVQGNGYWALSESLPLLDTRLNRKRAKILSPFDNLLIQRKRASAFFNFDYLIECYVPEAKRQFGYFCLPILWNGELVARADCKVDKGTSTLNVIHLFIEASLKKKSEFLEALDQELMDFSVFNQCEKYEILKTSER</sequence>
<keyword evidence="2" id="KW-1185">Reference proteome</keyword>
<dbReference type="AlphaFoldDB" id="A0AAV5NU37"/>
<dbReference type="InterPro" id="IPR009351">
    <property type="entry name" value="AlkZ-like"/>
</dbReference>
<protein>
    <recommendedName>
        <fullName evidence="3">Winged helix-turn-helix domain-containing protein</fullName>
    </recommendedName>
</protein>
<evidence type="ECO:0008006" key="3">
    <source>
        <dbReference type="Google" id="ProtNLM"/>
    </source>
</evidence>